<sequence>MALWALALYLLYLALAFGGRALLQLGRTGSTGFRGISGRPGSVEWIGGVLLSPFPC</sequence>
<reference evidence="1" key="1">
    <citation type="submission" date="2020-02" db="EMBL/GenBank/DDBJ databases">
        <authorList>
            <person name="Meier V. D."/>
        </authorList>
    </citation>
    <scope>NUCLEOTIDE SEQUENCE</scope>
    <source>
        <strain evidence="1">AVDCRST_MAG37</strain>
    </source>
</reference>
<gene>
    <name evidence="1" type="ORF">AVDCRST_MAG37-304</name>
</gene>
<dbReference type="AlphaFoldDB" id="A0A6J4Q4I5"/>
<name>A0A6J4Q4I5_9ACTN</name>
<proteinExistence type="predicted"/>
<organism evidence="1">
    <name type="scientific">uncultured Rubrobacteraceae bacterium</name>
    <dbReference type="NCBI Taxonomy" id="349277"/>
    <lineage>
        <taxon>Bacteria</taxon>
        <taxon>Bacillati</taxon>
        <taxon>Actinomycetota</taxon>
        <taxon>Rubrobacteria</taxon>
        <taxon>Rubrobacterales</taxon>
        <taxon>Rubrobacteraceae</taxon>
        <taxon>environmental samples</taxon>
    </lineage>
</organism>
<evidence type="ECO:0000313" key="1">
    <source>
        <dbReference type="EMBL" id="CAA9427712.1"/>
    </source>
</evidence>
<protein>
    <submittedName>
        <fullName evidence="1">Uncharacterized protein</fullName>
    </submittedName>
</protein>
<accession>A0A6J4Q4I5</accession>
<dbReference type="EMBL" id="CADCVD010000018">
    <property type="protein sequence ID" value="CAA9427712.1"/>
    <property type="molecule type" value="Genomic_DNA"/>
</dbReference>